<accession>A0A2Z3RWD5</accession>
<protein>
    <submittedName>
        <fullName evidence="3">Helix-turn-helix protein</fullName>
    </submittedName>
</protein>
<dbReference type="Pfam" id="PF01381">
    <property type="entry name" value="HTH_3"/>
    <property type="match status" value="1"/>
</dbReference>
<dbReference type="SMART" id="SM00530">
    <property type="entry name" value="HTH_XRE"/>
    <property type="match status" value="1"/>
</dbReference>
<keyword evidence="4" id="KW-1185">Reference proteome</keyword>
<evidence type="ECO:0000313" key="4">
    <source>
        <dbReference type="Proteomes" id="UP000246894"/>
    </source>
</evidence>
<dbReference type="GO" id="GO:0003677">
    <property type="term" value="F:DNA binding"/>
    <property type="evidence" value="ECO:0007669"/>
    <property type="project" value="InterPro"/>
</dbReference>
<proteinExistence type="predicted"/>
<name>A0A2Z3RWD5_9MICO</name>
<dbReference type="RefSeq" id="WP_110232766.1">
    <property type="nucleotide sequence ID" value="NZ_CP023994.1"/>
</dbReference>
<feature type="compositionally biased region" description="Polar residues" evidence="1">
    <location>
        <begin position="112"/>
        <end position="122"/>
    </location>
</feature>
<dbReference type="InterPro" id="IPR010982">
    <property type="entry name" value="Lambda_DNA-bd_dom_sf"/>
</dbReference>
<feature type="region of interest" description="Disordered" evidence="1">
    <location>
        <begin position="98"/>
        <end position="122"/>
    </location>
</feature>
<organism evidence="3 4">
    <name type="scientific">Aurantimicrobium photophilum</name>
    <dbReference type="NCBI Taxonomy" id="1987356"/>
    <lineage>
        <taxon>Bacteria</taxon>
        <taxon>Bacillati</taxon>
        <taxon>Actinomycetota</taxon>
        <taxon>Actinomycetes</taxon>
        <taxon>Micrococcales</taxon>
        <taxon>Microbacteriaceae</taxon>
        <taxon>Aurantimicrobium</taxon>
    </lineage>
</organism>
<dbReference type="EMBL" id="CP023994">
    <property type="protein sequence ID" value="AWR20860.1"/>
    <property type="molecule type" value="Genomic_DNA"/>
</dbReference>
<sequence>MTKQAKAALTVFDDLGTSPLGARELAASQLTNDALVLLQTALSSTGVTQKQLAEILGIGESRVSQVVNGDGNLKLTTFARYMRALGYAVTFNVTPVERTSPELTRERRKPAITSSQRKVINP</sequence>
<dbReference type="AlphaFoldDB" id="A0A2Z3RWD5"/>
<dbReference type="Gene3D" id="1.10.260.40">
    <property type="entry name" value="lambda repressor-like DNA-binding domains"/>
    <property type="match status" value="1"/>
</dbReference>
<dbReference type="KEGG" id="aum:AURMO_00241"/>
<dbReference type="Proteomes" id="UP000246894">
    <property type="component" value="Chromosome"/>
</dbReference>
<reference evidence="3 4" key="1">
    <citation type="submission" date="2017-10" db="EMBL/GenBank/DDBJ databases">
        <title>Genome of an Actinobacterium that displays light-enhanced growth.</title>
        <authorList>
            <person name="Maresca J.A."/>
            <person name="Hempel P."/>
            <person name="Shevchenko O."/>
            <person name="Miller K.J."/>
            <person name="Hahn M.W."/>
        </authorList>
    </citation>
    <scope>NUCLEOTIDE SEQUENCE [LARGE SCALE GENOMIC DNA]</scope>
    <source>
        <strain evidence="3 4">MWH-Mo1</strain>
    </source>
</reference>
<evidence type="ECO:0000313" key="3">
    <source>
        <dbReference type="EMBL" id="AWR20860.1"/>
    </source>
</evidence>
<feature type="domain" description="HTH cro/C1-type" evidence="2">
    <location>
        <begin position="38"/>
        <end position="92"/>
    </location>
</feature>
<dbReference type="PROSITE" id="PS50943">
    <property type="entry name" value="HTH_CROC1"/>
    <property type="match status" value="1"/>
</dbReference>
<dbReference type="OrthoDB" id="4640255at2"/>
<evidence type="ECO:0000259" key="2">
    <source>
        <dbReference type="PROSITE" id="PS50943"/>
    </source>
</evidence>
<gene>
    <name evidence="3" type="ORF">AURMO_00241</name>
</gene>
<dbReference type="InterPro" id="IPR001387">
    <property type="entry name" value="Cro/C1-type_HTH"/>
</dbReference>
<dbReference type="CDD" id="cd00093">
    <property type="entry name" value="HTH_XRE"/>
    <property type="match status" value="1"/>
</dbReference>
<dbReference type="SUPFAM" id="SSF47413">
    <property type="entry name" value="lambda repressor-like DNA-binding domains"/>
    <property type="match status" value="1"/>
</dbReference>
<evidence type="ECO:0000256" key="1">
    <source>
        <dbReference type="SAM" id="MobiDB-lite"/>
    </source>
</evidence>